<organism evidence="2 3">
    <name type="scientific">Halanaerobium saccharolyticum</name>
    <dbReference type="NCBI Taxonomy" id="43595"/>
    <lineage>
        <taxon>Bacteria</taxon>
        <taxon>Bacillati</taxon>
        <taxon>Bacillota</taxon>
        <taxon>Clostridia</taxon>
        <taxon>Halanaerobiales</taxon>
        <taxon>Halanaerobiaceae</taxon>
        <taxon>Halanaerobium</taxon>
    </lineage>
</organism>
<name>A0A2T5RFS3_9FIRM</name>
<dbReference type="InterPro" id="IPR004919">
    <property type="entry name" value="GmrSD_N"/>
</dbReference>
<dbReference type="EMBL" id="QAXS01000047">
    <property type="protein sequence ID" value="PTV93210.1"/>
    <property type="molecule type" value="Genomic_DNA"/>
</dbReference>
<evidence type="ECO:0000259" key="1">
    <source>
        <dbReference type="Pfam" id="PF03235"/>
    </source>
</evidence>
<dbReference type="RefSeq" id="WP_108142544.1">
    <property type="nucleotide sequence ID" value="NZ_QAXS01000047.1"/>
</dbReference>
<feature type="domain" description="GmrSD restriction endonucleases N-terminal" evidence="1">
    <location>
        <begin position="32"/>
        <end position="183"/>
    </location>
</feature>
<dbReference type="PANTHER" id="PTHR39639">
    <property type="entry name" value="CHROMOSOME 16, WHOLE GENOME SHOTGUN SEQUENCE"/>
    <property type="match status" value="1"/>
</dbReference>
<comment type="caution">
    <text evidence="2">The sequence shown here is derived from an EMBL/GenBank/DDBJ whole genome shotgun (WGS) entry which is preliminary data.</text>
</comment>
<protein>
    <submittedName>
        <fullName evidence="2">Uncharacterized protein DUF262</fullName>
    </submittedName>
</protein>
<sequence length="372" mass="43634">MNGNDLRDEILSKRKEVYTSYLNMSIGEFISLYEDNEINLEPAFQRLFRWDSFQETNFIESILLGYPIPAIFVLQTEKGTWDVIDGVQRLSTIYHFTGKLKEEEPLILESVKILKNLEGKTWDKKSDDSNPIDTATKIDFKRAYLPVIVLKADSDPKAKYELFKRLNTGGSHLTSQEVRNALILMLDEDCYKKLEDYTKNDIFKSLIVISENKLATRMDMEILIRFIFIHYKKESILSIQAKSTEPINNIIDNEISNIITDDLFDIDYELNKFDKLINYLYDNLSEEYSFKVYDNNKEKFKGAFSWFVFEVVIWGFSLLESEEILNDDSFANKIKEIKSTGEYYEYAGKPNLKSFGRIKETYKYAKEVFDIE</sequence>
<accession>A0A2T5RFS3</accession>
<gene>
    <name evidence="2" type="ORF">C8C76_1475</name>
</gene>
<dbReference type="Pfam" id="PF03235">
    <property type="entry name" value="GmrSD_N"/>
    <property type="match status" value="1"/>
</dbReference>
<proteinExistence type="predicted"/>
<dbReference type="OrthoDB" id="9770340at2"/>
<dbReference type="PANTHER" id="PTHR39639:SF1">
    <property type="entry name" value="DUF262 DOMAIN-CONTAINING PROTEIN"/>
    <property type="match status" value="1"/>
</dbReference>
<evidence type="ECO:0000313" key="2">
    <source>
        <dbReference type="EMBL" id="PTV93210.1"/>
    </source>
</evidence>
<dbReference type="AlphaFoldDB" id="A0A2T5RFS3"/>
<dbReference type="Proteomes" id="UP000244089">
    <property type="component" value="Unassembled WGS sequence"/>
</dbReference>
<evidence type="ECO:0000313" key="3">
    <source>
        <dbReference type="Proteomes" id="UP000244089"/>
    </source>
</evidence>
<reference evidence="2 3" key="1">
    <citation type="submission" date="2018-04" db="EMBL/GenBank/DDBJ databases">
        <title>Subsurface microbial communities from deep shales in Ohio and West Virginia, USA.</title>
        <authorList>
            <person name="Wrighton K."/>
        </authorList>
    </citation>
    <scope>NUCLEOTIDE SEQUENCE [LARGE SCALE GENOMIC DNA]</scope>
    <source>
        <strain evidence="2 3">WC1</strain>
    </source>
</reference>